<dbReference type="GO" id="GO:0016887">
    <property type="term" value="F:ATP hydrolysis activity"/>
    <property type="evidence" value="ECO:0007669"/>
    <property type="project" value="InterPro"/>
</dbReference>
<dbReference type="CDD" id="cd03255">
    <property type="entry name" value="ABC_MJ0796_LolCDE_FtsE"/>
    <property type="match status" value="1"/>
</dbReference>
<dbReference type="Gene3D" id="3.40.50.300">
    <property type="entry name" value="P-loop containing nucleotide triphosphate hydrolases"/>
    <property type="match status" value="1"/>
</dbReference>
<dbReference type="InterPro" id="IPR003593">
    <property type="entry name" value="AAA+_ATPase"/>
</dbReference>
<gene>
    <name evidence="6" type="ORF">IAB67_05535</name>
</gene>
<dbReference type="PROSITE" id="PS00211">
    <property type="entry name" value="ABC_TRANSPORTER_1"/>
    <property type="match status" value="1"/>
</dbReference>
<name>A0A9D1IUS2_9CLOT</name>
<dbReference type="PANTHER" id="PTHR24220:SF689">
    <property type="entry name" value="LIPOPROTEIN-RELEASING SYSTEM ATP-BINDING PROTEIN LOLD"/>
    <property type="match status" value="1"/>
</dbReference>
<accession>A0A9D1IUS2</accession>
<keyword evidence="2" id="KW-0813">Transport</keyword>
<dbReference type="FunFam" id="3.40.50.300:FF:000056">
    <property type="entry name" value="Cell division ATP-binding protein FtsE"/>
    <property type="match status" value="1"/>
</dbReference>
<evidence type="ECO:0000313" key="7">
    <source>
        <dbReference type="Proteomes" id="UP000824073"/>
    </source>
</evidence>
<reference evidence="6" key="1">
    <citation type="submission" date="2020-10" db="EMBL/GenBank/DDBJ databases">
        <authorList>
            <person name="Gilroy R."/>
        </authorList>
    </citation>
    <scope>NUCLEOTIDE SEQUENCE</scope>
    <source>
        <strain evidence="6">CHK191-8634</strain>
    </source>
</reference>
<dbReference type="PANTHER" id="PTHR24220">
    <property type="entry name" value="IMPORT ATP-BINDING PROTEIN"/>
    <property type="match status" value="1"/>
</dbReference>
<evidence type="ECO:0000259" key="5">
    <source>
        <dbReference type="PROSITE" id="PS50893"/>
    </source>
</evidence>
<evidence type="ECO:0000256" key="3">
    <source>
        <dbReference type="ARBA" id="ARBA00022741"/>
    </source>
</evidence>
<comment type="similarity">
    <text evidence="1">Belongs to the ABC transporter superfamily.</text>
</comment>
<feature type="domain" description="ABC transporter" evidence="5">
    <location>
        <begin position="4"/>
        <end position="221"/>
    </location>
</feature>
<dbReference type="InterPro" id="IPR027417">
    <property type="entry name" value="P-loop_NTPase"/>
</dbReference>
<dbReference type="InterPro" id="IPR003439">
    <property type="entry name" value="ABC_transporter-like_ATP-bd"/>
</dbReference>
<evidence type="ECO:0000313" key="6">
    <source>
        <dbReference type="EMBL" id="HIU43743.1"/>
    </source>
</evidence>
<dbReference type="Pfam" id="PF00005">
    <property type="entry name" value="ABC_tran"/>
    <property type="match status" value="1"/>
</dbReference>
<dbReference type="GO" id="GO:0005524">
    <property type="term" value="F:ATP binding"/>
    <property type="evidence" value="ECO:0007669"/>
    <property type="project" value="UniProtKB-KW"/>
</dbReference>
<comment type="caution">
    <text evidence="6">The sequence shown here is derived from an EMBL/GenBank/DDBJ whole genome shotgun (WGS) entry which is preliminary data.</text>
</comment>
<dbReference type="PROSITE" id="PS50893">
    <property type="entry name" value="ABC_TRANSPORTER_2"/>
    <property type="match status" value="1"/>
</dbReference>
<sequence>MSALLLQKISYQYRKSNLPVLKDINCNFECGKVYAIIGPSGSGKTTLLSIMAGLDRPQSGEVFVDGTPLSTLNLDAYRRQKIAMIFQAFQLFPLLTALENVSYPMEINGVSKTEARTRAQELLASVEIDETTSQRFPSHLSGGEQQRVAIARALASGAQILLADEPTGNLDVDNGMNIIDILTALAHDKGYCVIIVTHDLQVAERADVIFRMSNGVLDTES</sequence>
<dbReference type="SUPFAM" id="SSF52540">
    <property type="entry name" value="P-loop containing nucleoside triphosphate hydrolases"/>
    <property type="match status" value="1"/>
</dbReference>
<dbReference type="SMART" id="SM00382">
    <property type="entry name" value="AAA"/>
    <property type="match status" value="1"/>
</dbReference>
<keyword evidence="4 6" id="KW-0067">ATP-binding</keyword>
<reference evidence="6" key="2">
    <citation type="journal article" date="2021" name="PeerJ">
        <title>Extensive microbial diversity within the chicken gut microbiome revealed by metagenomics and culture.</title>
        <authorList>
            <person name="Gilroy R."/>
            <person name="Ravi A."/>
            <person name="Getino M."/>
            <person name="Pursley I."/>
            <person name="Horton D.L."/>
            <person name="Alikhan N.F."/>
            <person name="Baker D."/>
            <person name="Gharbi K."/>
            <person name="Hall N."/>
            <person name="Watson M."/>
            <person name="Adriaenssens E.M."/>
            <person name="Foster-Nyarko E."/>
            <person name="Jarju S."/>
            <person name="Secka A."/>
            <person name="Antonio M."/>
            <person name="Oren A."/>
            <person name="Chaudhuri R.R."/>
            <person name="La Ragione R."/>
            <person name="Hildebrand F."/>
            <person name="Pallen M.J."/>
        </authorList>
    </citation>
    <scope>NUCLEOTIDE SEQUENCE</scope>
    <source>
        <strain evidence="6">CHK191-8634</strain>
    </source>
</reference>
<dbReference type="GO" id="GO:0022857">
    <property type="term" value="F:transmembrane transporter activity"/>
    <property type="evidence" value="ECO:0007669"/>
    <property type="project" value="TreeGrafter"/>
</dbReference>
<dbReference type="AlphaFoldDB" id="A0A9D1IUS2"/>
<dbReference type="Proteomes" id="UP000824073">
    <property type="component" value="Unassembled WGS sequence"/>
</dbReference>
<organism evidence="6 7">
    <name type="scientific">Candidatus Ventrousia excrementavium</name>
    <dbReference type="NCBI Taxonomy" id="2840961"/>
    <lineage>
        <taxon>Bacteria</taxon>
        <taxon>Bacillati</taxon>
        <taxon>Bacillota</taxon>
        <taxon>Clostridia</taxon>
        <taxon>Eubacteriales</taxon>
        <taxon>Clostridiaceae</taxon>
        <taxon>Clostridiaceae incertae sedis</taxon>
        <taxon>Candidatus Ventrousia</taxon>
    </lineage>
</organism>
<evidence type="ECO:0000256" key="2">
    <source>
        <dbReference type="ARBA" id="ARBA00022448"/>
    </source>
</evidence>
<keyword evidence="3" id="KW-0547">Nucleotide-binding</keyword>
<dbReference type="GO" id="GO:0005886">
    <property type="term" value="C:plasma membrane"/>
    <property type="evidence" value="ECO:0007669"/>
    <property type="project" value="UniProtKB-ARBA"/>
</dbReference>
<proteinExistence type="inferred from homology"/>
<dbReference type="InterPro" id="IPR015854">
    <property type="entry name" value="ABC_transpr_LolD-like"/>
</dbReference>
<dbReference type="EMBL" id="DVMR01000046">
    <property type="protein sequence ID" value="HIU43743.1"/>
    <property type="molecule type" value="Genomic_DNA"/>
</dbReference>
<evidence type="ECO:0000256" key="1">
    <source>
        <dbReference type="ARBA" id="ARBA00005417"/>
    </source>
</evidence>
<dbReference type="InterPro" id="IPR017871">
    <property type="entry name" value="ABC_transporter-like_CS"/>
</dbReference>
<protein>
    <submittedName>
        <fullName evidence="6">ABC transporter ATP-binding protein</fullName>
    </submittedName>
</protein>
<dbReference type="InterPro" id="IPR017911">
    <property type="entry name" value="MacB-like_ATP-bd"/>
</dbReference>
<evidence type="ECO:0000256" key="4">
    <source>
        <dbReference type="ARBA" id="ARBA00022840"/>
    </source>
</evidence>